<reference evidence="3 4" key="1">
    <citation type="submission" date="2015-01" db="EMBL/GenBank/DDBJ databases">
        <title>The Genome Sequence of Exophiala xenobiotica CBS118157.</title>
        <authorList>
            <consortium name="The Broad Institute Genomics Platform"/>
            <person name="Cuomo C."/>
            <person name="de Hoog S."/>
            <person name="Gorbushina A."/>
            <person name="Stielow B."/>
            <person name="Teixiera M."/>
            <person name="Abouelleil A."/>
            <person name="Chapman S.B."/>
            <person name="Priest M."/>
            <person name="Young S.K."/>
            <person name="Wortman J."/>
            <person name="Nusbaum C."/>
            <person name="Birren B."/>
        </authorList>
    </citation>
    <scope>NUCLEOTIDE SEQUENCE [LARGE SCALE GENOMIC DNA]</scope>
    <source>
        <strain evidence="3 4">CBS 118157</strain>
    </source>
</reference>
<protein>
    <recommendedName>
        <fullName evidence="2">Ketopantoate reductase N-terminal domain-containing protein</fullName>
    </recommendedName>
</protein>
<feature type="transmembrane region" description="Helical" evidence="1">
    <location>
        <begin position="7"/>
        <end position="28"/>
    </location>
</feature>
<name>A0A0D2F9Z9_9EURO</name>
<dbReference type="InterPro" id="IPR036291">
    <property type="entry name" value="NAD(P)-bd_dom_sf"/>
</dbReference>
<dbReference type="SUPFAM" id="SSF51735">
    <property type="entry name" value="NAD(P)-binding Rossmann-fold domains"/>
    <property type="match status" value="1"/>
</dbReference>
<evidence type="ECO:0000259" key="2">
    <source>
        <dbReference type="Pfam" id="PF02558"/>
    </source>
</evidence>
<dbReference type="OrthoDB" id="3753531at2759"/>
<dbReference type="GeneID" id="25327378"/>
<dbReference type="HOGENOM" id="CLU_076397_0_0_1"/>
<dbReference type="InterPro" id="IPR013332">
    <property type="entry name" value="KPR_N"/>
</dbReference>
<proteinExistence type="predicted"/>
<dbReference type="AlphaFoldDB" id="A0A0D2F9Z9"/>
<keyword evidence="1" id="KW-1133">Transmembrane helix</keyword>
<keyword evidence="4" id="KW-1185">Reference proteome</keyword>
<dbReference type="Gene3D" id="3.40.50.720">
    <property type="entry name" value="NAD(P)-binding Rossmann-like Domain"/>
    <property type="match status" value="1"/>
</dbReference>
<dbReference type="RefSeq" id="XP_013317433.1">
    <property type="nucleotide sequence ID" value="XM_013461979.1"/>
</dbReference>
<dbReference type="Pfam" id="PF02558">
    <property type="entry name" value="ApbA"/>
    <property type="match status" value="1"/>
</dbReference>
<gene>
    <name evidence="3" type="ORF">PV05_05470</name>
</gene>
<keyword evidence="1" id="KW-0472">Membrane</keyword>
<sequence>MTEQNSCRVLIVGAGSMGLVVGYILSLAKAEVTFLVRPHREEELKRPQVLYSYDDNQLKTYTDYKHITDPSKIIGADYDYIFVTLDAHALRSEVGLSLVKMIGDAVRGTQTKVVLATAFIDLRSWFIEVSGISGDQVTYGLLLIHAYAPRAVTLPLHEGTDSTLLEQADQAYRDTLGPGFIVDDSSPAVAEGFAELYNASGLSTCVVMPAAQLAVFGIPLFPVFAACDLLGWPKYEEIDSMGEVWNLAVEAAREIQGLSILGEPGQKAAATITGTGLAAQFAGMEKQMLPLDYSAFNKYHHGGKVNVQDRELLNACVSYGEAEGKTMSALKELIKRVESQ</sequence>
<feature type="domain" description="Ketopantoate reductase N-terminal" evidence="2">
    <location>
        <begin position="9"/>
        <end position="89"/>
    </location>
</feature>
<keyword evidence="1" id="KW-0812">Transmembrane</keyword>
<evidence type="ECO:0000313" key="4">
    <source>
        <dbReference type="Proteomes" id="UP000054342"/>
    </source>
</evidence>
<accession>A0A0D2F9Z9</accession>
<evidence type="ECO:0000313" key="3">
    <source>
        <dbReference type="EMBL" id="KIW56849.1"/>
    </source>
</evidence>
<dbReference type="Proteomes" id="UP000054342">
    <property type="component" value="Unassembled WGS sequence"/>
</dbReference>
<evidence type="ECO:0000256" key="1">
    <source>
        <dbReference type="SAM" id="Phobius"/>
    </source>
</evidence>
<organism evidence="3 4">
    <name type="scientific">Exophiala xenobiotica</name>
    <dbReference type="NCBI Taxonomy" id="348802"/>
    <lineage>
        <taxon>Eukaryota</taxon>
        <taxon>Fungi</taxon>
        <taxon>Dikarya</taxon>
        <taxon>Ascomycota</taxon>
        <taxon>Pezizomycotina</taxon>
        <taxon>Eurotiomycetes</taxon>
        <taxon>Chaetothyriomycetidae</taxon>
        <taxon>Chaetothyriales</taxon>
        <taxon>Herpotrichiellaceae</taxon>
        <taxon>Exophiala</taxon>
    </lineage>
</organism>
<dbReference type="EMBL" id="KN847319">
    <property type="protein sequence ID" value="KIW56849.1"/>
    <property type="molecule type" value="Genomic_DNA"/>
</dbReference>